<evidence type="ECO:0000313" key="3">
    <source>
        <dbReference type="WBParaSite" id="SVE_1646800.1"/>
    </source>
</evidence>
<dbReference type="AlphaFoldDB" id="A0A0K0FVV1"/>
<evidence type="ECO:0000256" key="1">
    <source>
        <dbReference type="SAM" id="MobiDB-lite"/>
    </source>
</evidence>
<keyword evidence="2" id="KW-1185">Reference proteome</keyword>
<evidence type="ECO:0000313" key="2">
    <source>
        <dbReference type="Proteomes" id="UP000035680"/>
    </source>
</evidence>
<proteinExistence type="predicted"/>
<organism evidence="2 3">
    <name type="scientific">Strongyloides venezuelensis</name>
    <name type="common">Threadworm</name>
    <dbReference type="NCBI Taxonomy" id="75913"/>
    <lineage>
        <taxon>Eukaryota</taxon>
        <taxon>Metazoa</taxon>
        <taxon>Ecdysozoa</taxon>
        <taxon>Nematoda</taxon>
        <taxon>Chromadorea</taxon>
        <taxon>Rhabditida</taxon>
        <taxon>Tylenchina</taxon>
        <taxon>Panagrolaimomorpha</taxon>
        <taxon>Strongyloidoidea</taxon>
        <taxon>Strongyloididae</taxon>
        <taxon>Strongyloides</taxon>
    </lineage>
</organism>
<accession>A0A0K0FVV1</accession>
<dbReference type="WBParaSite" id="SVE_1646800.1">
    <property type="protein sequence ID" value="SVE_1646800.1"/>
    <property type="gene ID" value="SVE_1646800"/>
</dbReference>
<reference evidence="2" key="1">
    <citation type="submission" date="2014-07" db="EMBL/GenBank/DDBJ databases">
        <authorList>
            <person name="Martin A.A"/>
            <person name="De Silva N."/>
        </authorList>
    </citation>
    <scope>NUCLEOTIDE SEQUENCE</scope>
</reference>
<reference evidence="3" key="2">
    <citation type="submission" date="2015-08" db="UniProtKB">
        <authorList>
            <consortium name="WormBaseParasite"/>
        </authorList>
    </citation>
    <scope>IDENTIFICATION</scope>
</reference>
<feature type="compositionally biased region" description="Polar residues" evidence="1">
    <location>
        <begin position="180"/>
        <end position="201"/>
    </location>
</feature>
<protein>
    <submittedName>
        <fullName evidence="3">Mediator complex subunit 4</fullName>
    </submittedName>
</protein>
<sequence>MEDTKDTKPNKNVPDKTTMSFTDAIDMTTKRVTSMHEKLVAFTNSVNDNESIEEQTKKFIELHRDYKTLRRLCLLINKSSSMAEEQDKLLNDLQRRLDLKKGLLERLNEIPKKLKQVNPGESVVVPERKTYTIEVEDIPSIEKNEELVLGMDQEEKKEKIIQKLLDIKKNEENNEGNENIQDIQGPSSTANLRDLLSSNSK</sequence>
<dbReference type="Proteomes" id="UP000035680">
    <property type="component" value="Unassembled WGS sequence"/>
</dbReference>
<feature type="region of interest" description="Disordered" evidence="1">
    <location>
        <begin position="171"/>
        <end position="201"/>
    </location>
</feature>
<name>A0A0K0FVV1_STRVS</name>